<evidence type="ECO:0000313" key="8">
    <source>
        <dbReference type="Proteomes" id="UP000254854"/>
    </source>
</evidence>
<dbReference type="AlphaFoldDB" id="A0A0B7LGH6"/>
<reference evidence="2" key="3">
    <citation type="submission" date="2023-06" db="EMBL/GenBank/DDBJ databases">
        <title>PCVPA Blantyre Malawi Pneumococcal carriage surveillance isolates.</title>
        <authorList>
            <person name="Obolski U."/>
            <person name="Swarthout T.D."/>
            <person name="Kalizang'Oma A."/>
            <person name="Mwalukomo T.S."/>
            <person name="Cave R."/>
            <person name="Brown C."/>
            <person name="Cornick J."/>
            <person name="Kamng'Ona A."/>
            <person name="Msefula J."/>
            <person name="French N."/>
            <person name="Hyderman R."/>
        </authorList>
    </citation>
    <scope>NUCLEOTIDE SEQUENCE</scope>
    <source>
        <strain evidence="2">BVY8TH</strain>
    </source>
</reference>
<dbReference type="EMBL" id="JAVPGZ010000190">
    <property type="protein sequence ID" value="MDS8038543.1"/>
    <property type="molecule type" value="Genomic_DNA"/>
</dbReference>
<dbReference type="PANTHER" id="PTHR18964">
    <property type="entry name" value="ROK (REPRESSOR, ORF, KINASE) FAMILY"/>
    <property type="match status" value="1"/>
</dbReference>
<dbReference type="InterPro" id="IPR043129">
    <property type="entry name" value="ATPase_NBD"/>
</dbReference>
<evidence type="ECO:0000313" key="3">
    <source>
        <dbReference type="EMBL" id="SUN87960.1"/>
    </source>
</evidence>
<dbReference type="Proteomes" id="UP000254854">
    <property type="component" value="Unassembled WGS sequence"/>
</dbReference>
<evidence type="ECO:0000313" key="5">
    <source>
        <dbReference type="EMBL" id="VMC87620.1"/>
    </source>
</evidence>
<evidence type="ECO:0000256" key="1">
    <source>
        <dbReference type="ARBA" id="ARBA00006479"/>
    </source>
</evidence>
<reference evidence="3 8" key="1">
    <citation type="submission" date="2018-06" db="EMBL/GenBank/DDBJ databases">
        <authorList>
            <consortium name="Pathogen Informatics"/>
            <person name="Doyle S."/>
        </authorList>
    </citation>
    <scope>NUCLEOTIDE SEQUENCE [LARGE SCALE GENOMIC DNA]</scope>
    <source>
        <strain evidence="3 8">NCTC13734</strain>
    </source>
</reference>
<keyword evidence="4" id="KW-0808">Transferase</keyword>
<dbReference type="GO" id="GO:0047700">
    <property type="term" value="F:beta-glucoside kinase activity"/>
    <property type="evidence" value="ECO:0007669"/>
    <property type="project" value="UniProtKB-EC"/>
</dbReference>
<dbReference type="Proteomes" id="UP000311381">
    <property type="component" value="Unassembled WGS sequence"/>
</dbReference>
<proteinExistence type="inferred from homology"/>
<evidence type="ECO:0000313" key="9">
    <source>
        <dbReference type="Proteomes" id="UP000298847"/>
    </source>
</evidence>
<dbReference type="EMBL" id="CAAQRO010000003">
    <property type="protein sequence ID" value="VMC87620.1"/>
    <property type="molecule type" value="Genomic_DNA"/>
</dbReference>
<dbReference type="EMBL" id="CAAXWD010000002">
    <property type="protein sequence ID" value="VQC98698.1"/>
    <property type="molecule type" value="Genomic_DNA"/>
</dbReference>
<dbReference type="Proteomes" id="UP000358702">
    <property type="component" value="Unassembled WGS sequence"/>
</dbReference>
<dbReference type="OMA" id="HIPVEPH"/>
<evidence type="ECO:0000313" key="10">
    <source>
        <dbReference type="Proteomes" id="UP000311381"/>
    </source>
</evidence>
<sequence>MKIIGIDIGGTTIKADLYDEFGTSLNHFKEIETIIDYDLGTNQILNQVCDLIGEYTLNHSIDGVGISTAGVVNANTGEIIYAGYTIPGYIGVNFTAEIEKRFGLYTFVENDVNCAALGELWKGQAKDKKNVVMVTIGTGIGGSIIVNGQIVNGFNYTAGEVGYIPVGNSDWQSKASTTALIHLYQKKSLKTNQTGRTFFTDLRSGDKVAEETFEIFVENLTKGLLTISYLLNPEILILGGGILDSKDILLPEIQSSLAKNAMDNRFLPKNLVAATLGNEAGRIGAVKNFLDRISNK</sequence>
<name>A0A0B7LGH6_STREE</name>
<dbReference type="EMBL" id="CAAULE010000012">
    <property type="protein sequence ID" value="VOG82587.1"/>
    <property type="molecule type" value="Genomic_DNA"/>
</dbReference>
<dbReference type="RefSeq" id="WP_000691261.1">
    <property type="nucleotide sequence ID" value="NZ_AP018936.1"/>
</dbReference>
<dbReference type="EC" id="2.7.1.85" evidence="4"/>
<evidence type="ECO:0000313" key="6">
    <source>
        <dbReference type="EMBL" id="VOG82587.1"/>
    </source>
</evidence>
<dbReference type="EMBL" id="UHFW01000006">
    <property type="protein sequence ID" value="SUN87960.1"/>
    <property type="molecule type" value="Genomic_DNA"/>
</dbReference>
<organism evidence="4 12">
    <name type="scientific">Streptococcus pneumoniae</name>
    <dbReference type="NCBI Taxonomy" id="1313"/>
    <lineage>
        <taxon>Bacteria</taxon>
        <taxon>Bacillati</taxon>
        <taxon>Bacillota</taxon>
        <taxon>Bacilli</taxon>
        <taxon>Lactobacillales</taxon>
        <taxon>Streptococcaceae</taxon>
        <taxon>Streptococcus</taxon>
    </lineage>
</organism>
<evidence type="ECO:0000313" key="7">
    <source>
        <dbReference type="EMBL" id="VQC98698.1"/>
    </source>
</evidence>
<protein>
    <submittedName>
        <fullName evidence="2">ROK family protein</fullName>
    </submittedName>
    <submittedName>
        <fullName evidence="4">Transcriptional regulator</fullName>
        <ecNumber evidence="4">2.7.1.85</ecNumber>
    </submittedName>
</protein>
<dbReference type="SUPFAM" id="SSF53067">
    <property type="entry name" value="Actin-like ATPase domain"/>
    <property type="match status" value="1"/>
</dbReference>
<evidence type="ECO:0000313" key="2">
    <source>
        <dbReference type="EMBL" id="MDS8038543.1"/>
    </source>
</evidence>
<dbReference type="Proteomes" id="UP000298847">
    <property type="component" value="Unassembled WGS sequence"/>
</dbReference>
<comment type="similarity">
    <text evidence="1">Belongs to the ROK (NagC/XylR) family.</text>
</comment>
<dbReference type="PANTHER" id="PTHR18964:SF165">
    <property type="entry name" value="BETA-GLUCOSIDE KINASE"/>
    <property type="match status" value="1"/>
</dbReference>
<evidence type="ECO:0000313" key="11">
    <source>
        <dbReference type="Proteomes" id="UP000312530"/>
    </source>
</evidence>
<evidence type="ECO:0000313" key="12">
    <source>
        <dbReference type="Proteomes" id="UP000358702"/>
    </source>
</evidence>
<dbReference type="Proteomes" id="UP001184693">
    <property type="component" value="Unassembled WGS sequence"/>
</dbReference>
<dbReference type="Gene3D" id="3.30.420.40">
    <property type="match status" value="2"/>
</dbReference>
<evidence type="ECO:0000313" key="4">
    <source>
        <dbReference type="EMBL" id="VKB51746.1"/>
    </source>
</evidence>
<accession>A0A0B7LGH6</accession>
<dbReference type="EMBL" id="CAANCB010000002">
    <property type="protein sequence ID" value="VKB51746.1"/>
    <property type="molecule type" value="Genomic_DNA"/>
</dbReference>
<dbReference type="Proteomes" id="UP000312530">
    <property type="component" value="Unassembled WGS sequence"/>
</dbReference>
<dbReference type="InterPro" id="IPR000600">
    <property type="entry name" value="ROK"/>
</dbReference>
<gene>
    <name evidence="4" type="primary">bglK_2</name>
    <name evidence="3" type="synonym">bglK_1</name>
    <name evidence="6" type="synonym">bglK_3</name>
    <name evidence="3" type="ORF">NCTC13734_01494</name>
    <name evidence="2" type="ORF">RLG82_05920</name>
    <name evidence="5" type="ORF">SAMEA2627268_00593</name>
    <name evidence="6" type="ORF">SAMEA2696453_01513</name>
    <name evidence="4" type="ORF">SAMEA3353631_00499</name>
    <name evidence="7" type="ORF">SAMEA3354366_00992</name>
</gene>
<reference evidence="9 10" key="2">
    <citation type="submission" date="2019-04" db="EMBL/GenBank/DDBJ databases">
        <authorList>
            <consortium name="Pathogen Informatics"/>
        </authorList>
    </citation>
    <scope>NUCLEOTIDE SEQUENCE [LARGE SCALE GENOMIC DNA]</scope>
    <source>
        <strain evidence="4 12">GPSC21</strain>
        <strain evidence="7 9">GPSC22</strain>
        <strain evidence="10 11">GPSC47</strain>
    </source>
</reference>
<dbReference type="Pfam" id="PF00480">
    <property type="entry name" value="ROK"/>
    <property type="match status" value="1"/>
</dbReference>